<accession>A0A0E9QLV2</accession>
<evidence type="ECO:0000313" key="1">
    <source>
        <dbReference type="EMBL" id="JAH17053.1"/>
    </source>
</evidence>
<organism evidence="1">
    <name type="scientific">Anguilla anguilla</name>
    <name type="common">European freshwater eel</name>
    <name type="synonym">Muraena anguilla</name>
    <dbReference type="NCBI Taxonomy" id="7936"/>
    <lineage>
        <taxon>Eukaryota</taxon>
        <taxon>Metazoa</taxon>
        <taxon>Chordata</taxon>
        <taxon>Craniata</taxon>
        <taxon>Vertebrata</taxon>
        <taxon>Euteleostomi</taxon>
        <taxon>Actinopterygii</taxon>
        <taxon>Neopterygii</taxon>
        <taxon>Teleostei</taxon>
        <taxon>Anguilliformes</taxon>
        <taxon>Anguillidae</taxon>
        <taxon>Anguilla</taxon>
    </lineage>
</organism>
<proteinExistence type="predicted"/>
<name>A0A0E9QLV2_ANGAN</name>
<reference evidence="1" key="1">
    <citation type="submission" date="2014-11" db="EMBL/GenBank/DDBJ databases">
        <authorList>
            <person name="Amaro Gonzalez C."/>
        </authorList>
    </citation>
    <scope>NUCLEOTIDE SEQUENCE</scope>
</reference>
<dbReference type="EMBL" id="GBXM01091524">
    <property type="protein sequence ID" value="JAH17053.1"/>
    <property type="molecule type" value="Transcribed_RNA"/>
</dbReference>
<sequence>MCSGYVRAQIHVIDPLFPFMPVKEHTYQPVDFAILKCFSFM</sequence>
<protein>
    <submittedName>
        <fullName evidence="1">Uncharacterized protein</fullName>
    </submittedName>
</protein>
<dbReference type="AlphaFoldDB" id="A0A0E9QLV2"/>
<reference evidence="1" key="2">
    <citation type="journal article" date="2015" name="Fish Shellfish Immunol.">
        <title>Early steps in the European eel (Anguilla anguilla)-Vibrio vulnificus interaction in the gills: Role of the RtxA13 toxin.</title>
        <authorList>
            <person name="Callol A."/>
            <person name="Pajuelo D."/>
            <person name="Ebbesson L."/>
            <person name="Teles M."/>
            <person name="MacKenzie S."/>
            <person name="Amaro C."/>
        </authorList>
    </citation>
    <scope>NUCLEOTIDE SEQUENCE</scope>
</reference>